<name>A0ABV8WXW3_9BACI</name>
<comment type="caution">
    <text evidence="1">The sequence shown here is derived from an EMBL/GenBank/DDBJ whole genome shotgun (WGS) entry which is preliminary data.</text>
</comment>
<dbReference type="RefSeq" id="WP_390253100.1">
    <property type="nucleotide sequence ID" value="NZ_JBHSDT010000008.1"/>
</dbReference>
<sequence>MIKVKMLVQSTYNGQLLREGKIYEVPEETAERWQVSKIAEIIQEEEE</sequence>
<evidence type="ECO:0000313" key="2">
    <source>
        <dbReference type="Proteomes" id="UP001595882"/>
    </source>
</evidence>
<evidence type="ECO:0008006" key="3">
    <source>
        <dbReference type="Google" id="ProtNLM"/>
    </source>
</evidence>
<protein>
    <recommendedName>
        <fullName evidence="3">Phage protein</fullName>
    </recommendedName>
</protein>
<organism evidence="1 2">
    <name type="scientific">Gracilibacillus xinjiangensis</name>
    <dbReference type="NCBI Taxonomy" id="1193282"/>
    <lineage>
        <taxon>Bacteria</taxon>
        <taxon>Bacillati</taxon>
        <taxon>Bacillota</taxon>
        <taxon>Bacilli</taxon>
        <taxon>Bacillales</taxon>
        <taxon>Bacillaceae</taxon>
        <taxon>Gracilibacillus</taxon>
    </lineage>
</organism>
<accession>A0ABV8WXW3</accession>
<gene>
    <name evidence="1" type="ORF">ACFOY7_15315</name>
</gene>
<dbReference type="Proteomes" id="UP001595882">
    <property type="component" value="Unassembled WGS sequence"/>
</dbReference>
<dbReference type="EMBL" id="JBHSDT010000008">
    <property type="protein sequence ID" value="MFC4404437.1"/>
    <property type="molecule type" value="Genomic_DNA"/>
</dbReference>
<reference evidence="2" key="1">
    <citation type="journal article" date="2019" name="Int. J. Syst. Evol. Microbiol.">
        <title>The Global Catalogue of Microorganisms (GCM) 10K type strain sequencing project: providing services to taxonomists for standard genome sequencing and annotation.</title>
        <authorList>
            <consortium name="The Broad Institute Genomics Platform"/>
            <consortium name="The Broad Institute Genome Sequencing Center for Infectious Disease"/>
            <person name="Wu L."/>
            <person name="Ma J."/>
        </authorList>
    </citation>
    <scope>NUCLEOTIDE SEQUENCE [LARGE SCALE GENOMIC DNA]</scope>
    <source>
        <strain evidence="2">CCUG 37865</strain>
    </source>
</reference>
<keyword evidence="2" id="KW-1185">Reference proteome</keyword>
<proteinExistence type="predicted"/>
<evidence type="ECO:0000313" key="1">
    <source>
        <dbReference type="EMBL" id="MFC4404437.1"/>
    </source>
</evidence>